<evidence type="ECO:0000313" key="2">
    <source>
        <dbReference type="Proteomes" id="UP000054047"/>
    </source>
</evidence>
<dbReference type="InterPro" id="IPR027417">
    <property type="entry name" value="P-loop_NTPase"/>
</dbReference>
<dbReference type="GO" id="GO:0015421">
    <property type="term" value="F:ABC-type oligopeptide transporter activity"/>
    <property type="evidence" value="ECO:0007669"/>
    <property type="project" value="TreeGrafter"/>
</dbReference>
<proteinExistence type="predicted"/>
<protein>
    <recommendedName>
        <fullName evidence="3">ABC transporter domain-containing protein</fullName>
    </recommendedName>
</protein>
<dbReference type="OrthoDB" id="6500128at2759"/>
<reference evidence="1 2" key="1">
    <citation type="submission" date="2013-12" db="EMBL/GenBank/DDBJ databases">
        <title>Draft genome of the parsitic nematode Ancylostoma duodenale.</title>
        <authorList>
            <person name="Mitreva M."/>
        </authorList>
    </citation>
    <scope>NUCLEOTIDE SEQUENCE [LARGE SCALE GENOMIC DNA]</scope>
    <source>
        <strain evidence="1 2">Zhejiang</strain>
    </source>
</reference>
<dbReference type="EMBL" id="KN730185">
    <property type="protein sequence ID" value="KIH61373.1"/>
    <property type="molecule type" value="Genomic_DNA"/>
</dbReference>
<evidence type="ECO:0000313" key="1">
    <source>
        <dbReference type="EMBL" id="KIH61373.1"/>
    </source>
</evidence>
<sequence length="99" mass="10826">MVRNPCVLILDEATSALDAESEAQVQEAISRCAGKRTVVIVAHRLSTVLAADEIAVIQKGSVIQVGSEFWIIGTHESLMEDTDGLYYSLISKQFFNVID</sequence>
<dbReference type="Proteomes" id="UP000054047">
    <property type="component" value="Unassembled WGS sequence"/>
</dbReference>
<organism evidence="1 2">
    <name type="scientific">Ancylostoma duodenale</name>
    <dbReference type="NCBI Taxonomy" id="51022"/>
    <lineage>
        <taxon>Eukaryota</taxon>
        <taxon>Metazoa</taxon>
        <taxon>Ecdysozoa</taxon>
        <taxon>Nematoda</taxon>
        <taxon>Chromadorea</taxon>
        <taxon>Rhabditida</taxon>
        <taxon>Rhabditina</taxon>
        <taxon>Rhabditomorpha</taxon>
        <taxon>Strongyloidea</taxon>
        <taxon>Ancylostomatidae</taxon>
        <taxon>Ancylostomatinae</taxon>
        <taxon>Ancylostoma</taxon>
    </lineage>
</organism>
<dbReference type="PANTHER" id="PTHR43394">
    <property type="entry name" value="ATP-DEPENDENT PERMEASE MDL1, MITOCHONDRIAL"/>
    <property type="match status" value="1"/>
</dbReference>
<accession>A0A0C2CWR8</accession>
<dbReference type="SUPFAM" id="SSF52540">
    <property type="entry name" value="P-loop containing nucleoside triphosphate hydrolases"/>
    <property type="match status" value="1"/>
</dbReference>
<dbReference type="AlphaFoldDB" id="A0A0C2CWR8"/>
<dbReference type="PANTHER" id="PTHR43394:SF1">
    <property type="entry name" value="ATP-BINDING CASSETTE SUB-FAMILY B MEMBER 10, MITOCHONDRIAL"/>
    <property type="match status" value="1"/>
</dbReference>
<dbReference type="InterPro" id="IPR039421">
    <property type="entry name" value="Type_1_exporter"/>
</dbReference>
<keyword evidence="2" id="KW-1185">Reference proteome</keyword>
<name>A0A0C2CWR8_9BILA</name>
<evidence type="ECO:0008006" key="3">
    <source>
        <dbReference type="Google" id="ProtNLM"/>
    </source>
</evidence>
<gene>
    <name evidence="1" type="ORF">ANCDUO_08359</name>
</gene>
<dbReference type="Gene3D" id="3.40.50.300">
    <property type="entry name" value="P-loop containing nucleotide triphosphate hydrolases"/>
    <property type="match status" value="1"/>
</dbReference>